<evidence type="ECO:0000313" key="1">
    <source>
        <dbReference type="EMBL" id="PMS30436.1"/>
    </source>
</evidence>
<dbReference type="Proteomes" id="UP000235777">
    <property type="component" value="Unassembled WGS sequence"/>
</dbReference>
<dbReference type="InterPro" id="IPR019587">
    <property type="entry name" value="Polyketide_cyclase/dehydratase"/>
</dbReference>
<gene>
    <name evidence="1" type="ORF">C0Z20_29830</name>
</gene>
<dbReference type="AlphaFoldDB" id="A0A2N7WLY6"/>
<dbReference type="SUPFAM" id="SSF55961">
    <property type="entry name" value="Bet v1-like"/>
    <property type="match status" value="1"/>
</dbReference>
<name>A0A2N7WLY6_9BURK</name>
<dbReference type="Pfam" id="PF10604">
    <property type="entry name" value="Polyketide_cyc2"/>
    <property type="match status" value="1"/>
</dbReference>
<reference evidence="1 2" key="1">
    <citation type="submission" date="2018-01" db="EMBL/GenBank/DDBJ databases">
        <title>Whole genome analyses suggest that Burkholderia sensu lato contains two further novel genera in the rhizoxinica-symbiotica group Mycetohabitans gen. nov., and Trinickia gen. nov.: implications for the evolution of diazotrophy and nodulation in the Burkholderiaceae.</title>
        <authorList>
            <person name="Estrada-de los Santos P."/>
            <person name="Palmer M."/>
            <person name="Chavez-Ramirez B."/>
            <person name="Beukes C."/>
            <person name="Steenkamp E.T."/>
            <person name="Hirsch A.M."/>
            <person name="Manyaka P."/>
            <person name="Maluk M."/>
            <person name="Lafos M."/>
            <person name="Crook M."/>
            <person name="Gross E."/>
            <person name="Simon M.F."/>
            <person name="Bueno dos Reis Junior F."/>
            <person name="Poole P.S."/>
            <person name="Venter S.N."/>
            <person name="James E.K."/>
        </authorList>
    </citation>
    <scope>NUCLEOTIDE SEQUENCE [LARGE SCALE GENOMIC DNA]</scope>
    <source>
        <strain evidence="1 2">JPY 581</strain>
    </source>
</reference>
<dbReference type="CDD" id="cd07821">
    <property type="entry name" value="PYR_PYL_RCAR_like"/>
    <property type="match status" value="1"/>
</dbReference>
<dbReference type="RefSeq" id="WP_102607413.1">
    <property type="nucleotide sequence ID" value="NZ_KB890190.1"/>
</dbReference>
<keyword evidence="2" id="KW-1185">Reference proteome</keyword>
<dbReference type="Gene3D" id="3.30.530.20">
    <property type="match status" value="1"/>
</dbReference>
<dbReference type="EMBL" id="PNYC01000031">
    <property type="protein sequence ID" value="PMS30436.1"/>
    <property type="molecule type" value="Genomic_DNA"/>
</dbReference>
<proteinExistence type="predicted"/>
<evidence type="ECO:0000313" key="2">
    <source>
        <dbReference type="Proteomes" id="UP000235777"/>
    </source>
</evidence>
<dbReference type="InterPro" id="IPR023393">
    <property type="entry name" value="START-like_dom_sf"/>
</dbReference>
<accession>A0A2N7WLY6</accession>
<protein>
    <submittedName>
        <fullName evidence="1">SRPBCC family protein</fullName>
    </submittedName>
</protein>
<organism evidence="1 2">
    <name type="scientific">Trinickia symbiotica</name>
    <dbReference type="NCBI Taxonomy" id="863227"/>
    <lineage>
        <taxon>Bacteria</taxon>
        <taxon>Pseudomonadati</taxon>
        <taxon>Pseudomonadota</taxon>
        <taxon>Betaproteobacteria</taxon>
        <taxon>Burkholderiales</taxon>
        <taxon>Burkholderiaceae</taxon>
        <taxon>Trinickia</taxon>
    </lineage>
</organism>
<dbReference type="STRING" id="863227.GCA_000373005_04102"/>
<sequence>MSKVQRGSGMREGIIESNVEPLWKLLTDWGNLDWWGNDVAEEGMKAGRAYLEGEKGKVPRTKVIERSNADGAGLPVVNRETLIHEDHLAHRLYYNASDGFLLGVRNYLASWHVDPMSEDRCRMTITSTFDVVDPGNVDAVRNTVEAVYDAIFDGLNKYLAKRRTVA</sequence>
<dbReference type="OrthoDB" id="7595579at2"/>
<comment type="caution">
    <text evidence="1">The sequence shown here is derived from an EMBL/GenBank/DDBJ whole genome shotgun (WGS) entry which is preliminary data.</text>
</comment>